<gene>
    <name evidence="6" type="ORF">IFO71_12830</name>
</gene>
<evidence type="ECO:0000313" key="6">
    <source>
        <dbReference type="EMBL" id="MBD8526622.1"/>
    </source>
</evidence>
<protein>
    <submittedName>
        <fullName evidence="6">ABC transporter substrate-binding protein</fullName>
    </submittedName>
</protein>
<keyword evidence="3 4" id="KW-0732">Signal</keyword>
<dbReference type="EMBL" id="JACYTR010000027">
    <property type="protein sequence ID" value="MBD8526622.1"/>
    <property type="molecule type" value="Genomic_DNA"/>
</dbReference>
<sequence length="332" mass="35303">MAKLYSLLGICLCALLLACGQAPEAPPAAPAEPPATAPSSTSHLRLGIDQWPGYYPAVLADELGYFANAGLTVELQLPGDTDRMLAEFAAGEYDMIGVALGDLITLSRQREDVVVLLVSDQSAGGDALLAAPGFEIPSSGPVRIGTNLGGFGELFIRELLPQMAIDPARVEWINIDASSVPQALLSKQIDLGHCWEPYASQAEALGATRRFSSADTPGLIPDVIAATRHAADANPAAYRAFTDGWFRAVDWWRSHPEQAAQLIEQRLALPAGGAGLTGIELQDLAANQRLLGASGAAELEPVIDRYSEFFVARGRLIDPIQAKEMLIPELLP</sequence>
<evidence type="ECO:0000256" key="4">
    <source>
        <dbReference type="SAM" id="SignalP"/>
    </source>
</evidence>
<evidence type="ECO:0000259" key="5">
    <source>
        <dbReference type="Pfam" id="PF09084"/>
    </source>
</evidence>
<comment type="subcellular location">
    <subcellularLocation>
        <location evidence="1">Periplasm</location>
    </subcellularLocation>
</comment>
<dbReference type="Pfam" id="PF09084">
    <property type="entry name" value="NMT1"/>
    <property type="match status" value="1"/>
</dbReference>
<dbReference type="Proteomes" id="UP000613768">
    <property type="component" value="Unassembled WGS sequence"/>
</dbReference>
<evidence type="ECO:0000256" key="1">
    <source>
        <dbReference type="ARBA" id="ARBA00004418"/>
    </source>
</evidence>
<accession>A0AAW3ZNG9</accession>
<dbReference type="SUPFAM" id="SSF53850">
    <property type="entry name" value="Periplasmic binding protein-like II"/>
    <property type="match status" value="1"/>
</dbReference>
<dbReference type="AlphaFoldDB" id="A0AAW3ZNG9"/>
<feature type="domain" description="SsuA/THI5-like" evidence="5">
    <location>
        <begin position="53"/>
        <end position="259"/>
    </location>
</feature>
<dbReference type="PANTHER" id="PTHR30024:SF47">
    <property type="entry name" value="TAURINE-BINDING PERIPLASMIC PROTEIN"/>
    <property type="match status" value="1"/>
</dbReference>
<dbReference type="RefSeq" id="WP_192030044.1">
    <property type="nucleotide sequence ID" value="NZ_JACYTR010000027.1"/>
</dbReference>
<keyword evidence="7" id="KW-1185">Reference proteome</keyword>
<dbReference type="InterPro" id="IPR015168">
    <property type="entry name" value="SsuA/THI5"/>
</dbReference>
<name>A0AAW3ZNG9_9GAMM</name>
<feature type="chain" id="PRO_5043991605" evidence="4">
    <location>
        <begin position="25"/>
        <end position="332"/>
    </location>
</feature>
<comment type="caution">
    <text evidence="6">The sequence shown here is derived from an EMBL/GenBank/DDBJ whole genome shotgun (WGS) entry which is preliminary data.</text>
</comment>
<dbReference type="PROSITE" id="PS51257">
    <property type="entry name" value="PROKAR_LIPOPROTEIN"/>
    <property type="match status" value="1"/>
</dbReference>
<evidence type="ECO:0000313" key="7">
    <source>
        <dbReference type="Proteomes" id="UP000613768"/>
    </source>
</evidence>
<organism evidence="6 7">
    <name type="scientific">Pseudomarimonas arenosa</name>
    <dbReference type="NCBI Taxonomy" id="2774145"/>
    <lineage>
        <taxon>Bacteria</taxon>
        <taxon>Pseudomonadati</taxon>
        <taxon>Pseudomonadota</taxon>
        <taxon>Gammaproteobacteria</taxon>
        <taxon>Lysobacterales</taxon>
        <taxon>Lysobacteraceae</taxon>
        <taxon>Pseudomarimonas</taxon>
    </lineage>
</organism>
<proteinExistence type="inferred from homology"/>
<dbReference type="Gene3D" id="3.40.190.10">
    <property type="entry name" value="Periplasmic binding protein-like II"/>
    <property type="match status" value="2"/>
</dbReference>
<evidence type="ECO:0000256" key="2">
    <source>
        <dbReference type="ARBA" id="ARBA00010742"/>
    </source>
</evidence>
<reference evidence="6 7" key="1">
    <citation type="submission" date="2020-09" db="EMBL/GenBank/DDBJ databases">
        <title>Pseudoxanthomonas sp. CAU 1598 isolated from sand of Yaerae Beach.</title>
        <authorList>
            <person name="Kim W."/>
        </authorList>
    </citation>
    <scope>NUCLEOTIDE SEQUENCE [LARGE SCALE GENOMIC DNA]</scope>
    <source>
        <strain evidence="6 7">CAU 1598</strain>
    </source>
</reference>
<dbReference type="GO" id="GO:0042597">
    <property type="term" value="C:periplasmic space"/>
    <property type="evidence" value="ECO:0007669"/>
    <property type="project" value="UniProtKB-SubCell"/>
</dbReference>
<evidence type="ECO:0000256" key="3">
    <source>
        <dbReference type="ARBA" id="ARBA00022729"/>
    </source>
</evidence>
<comment type="similarity">
    <text evidence="2">Belongs to the bacterial solute-binding protein SsuA/TauA family.</text>
</comment>
<dbReference type="PANTHER" id="PTHR30024">
    <property type="entry name" value="ALIPHATIC SULFONATES-BINDING PROTEIN-RELATED"/>
    <property type="match status" value="1"/>
</dbReference>
<feature type="signal peptide" evidence="4">
    <location>
        <begin position="1"/>
        <end position="24"/>
    </location>
</feature>